<evidence type="ECO:0000313" key="3">
    <source>
        <dbReference type="Proteomes" id="UP000751190"/>
    </source>
</evidence>
<reference evidence="2" key="1">
    <citation type="submission" date="2021-05" db="EMBL/GenBank/DDBJ databases">
        <title>The genome of the haptophyte Pavlova lutheri (Diacronema luteri, Pavlovales) - a model for lipid biosynthesis in eukaryotic algae.</title>
        <authorList>
            <person name="Hulatt C.J."/>
            <person name="Posewitz M.C."/>
        </authorList>
    </citation>
    <scope>NUCLEOTIDE SEQUENCE</scope>
    <source>
        <strain evidence="2">NIVA-4/92</strain>
    </source>
</reference>
<name>A0A8J5XYJ1_DIALT</name>
<protein>
    <submittedName>
        <fullName evidence="2">Uncharacterized protein</fullName>
    </submittedName>
</protein>
<feature type="region of interest" description="Disordered" evidence="1">
    <location>
        <begin position="1"/>
        <end position="22"/>
    </location>
</feature>
<gene>
    <name evidence="2" type="ORF">KFE25_009598</name>
</gene>
<evidence type="ECO:0000313" key="2">
    <source>
        <dbReference type="EMBL" id="KAG8471177.1"/>
    </source>
</evidence>
<keyword evidence="3" id="KW-1185">Reference proteome</keyword>
<dbReference type="AlphaFoldDB" id="A0A8J5XYJ1"/>
<dbReference type="EMBL" id="JAGTXO010000001">
    <property type="protein sequence ID" value="KAG8471177.1"/>
    <property type="molecule type" value="Genomic_DNA"/>
</dbReference>
<evidence type="ECO:0000256" key="1">
    <source>
        <dbReference type="SAM" id="MobiDB-lite"/>
    </source>
</evidence>
<proteinExistence type="predicted"/>
<feature type="region of interest" description="Disordered" evidence="1">
    <location>
        <begin position="58"/>
        <end position="106"/>
    </location>
</feature>
<comment type="caution">
    <text evidence="2">The sequence shown here is derived from an EMBL/GenBank/DDBJ whole genome shotgun (WGS) entry which is preliminary data.</text>
</comment>
<accession>A0A8J5XYJ1</accession>
<feature type="compositionally biased region" description="Polar residues" evidence="1">
    <location>
        <begin position="60"/>
        <end position="72"/>
    </location>
</feature>
<dbReference type="Proteomes" id="UP000751190">
    <property type="component" value="Unassembled WGS sequence"/>
</dbReference>
<organism evidence="2 3">
    <name type="scientific">Diacronema lutheri</name>
    <name type="common">Unicellular marine alga</name>
    <name type="synonym">Monochrysis lutheri</name>
    <dbReference type="NCBI Taxonomy" id="2081491"/>
    <lineage>
        <taxon>Eukaryota</taxon>
        <taxon>Haptista</taxon>
        <taxon>Haptophyta</taxon>
        <taxon>Pavlovophyceae</taxon>
        <taxon>Pavlovales</taxon>
        <taxon>Pavlovaceae</taxon>
        <taxon>Diacronema</taxon>
    </lineage>
</organism>
<sequence length="274" mass="28648">MRDWFERRLSQGGVPGSTGLGPPAPAVLAAAPAAHAHDDAALRRAGACGARAMAIDYNGRNPSIHSSRNSSPVGKVERAAQPAQPAGGDSPRKKRKSLDDASAAVEPTGLIHQNHNARELLLARLASQTGLPRGCLQLESVPDPTAPHARPRLRVHIKCNAMLQPSSEWVYNQSWLRRQDELAGETEVEAAHPATSERAPSDRRACLRAAAVTARAANSSRGVTFDAAPPAILDMLPADVPHSELPAAAVAAAVAAAAAGESDPAAGFDQLMRL</sequence>